<dbReference type="RefSeq" id="WP_004609082.1">
    <property type="nucleotide sequence ID" value="NZ_CP102275.1"/>
</dbReference>
<dbReference type="Proteomes" id="UP000004910">
    <property type="component" value="Unassembled WGS sequence"/>
</dbReference>
<proteinExistence type="predicted"/>
<dbReference type="InterPro" id="IPR047951">
    <property type="entry name" value="Transpos_ISL3"/>
</dbReference>
<protein>
    <recommendedName>
        <fullName evidence="1">Transposase IS204/IS1001/IS1096/IS1165 DDE domain-containing protein</fullName>
    </recommendedName>
</protein>
<evidence type="ECO:0000313" key="3">
    <source>
        <dbReference type="Proteomes" id="UP000004910"/>
    </source>
</evidence>
<feature type="domain" description="Transposase IS204/IS1001/IS1096/IS1165 DDE" evidence="1">
    <location>
        <begin position="18"/>
        <end position="182"/>
    </location>
</feature>
<reference evidence="2" key="2">
    <citation type="submission" date="2014-06" db="EMBL/GenBank/DDBJ databases">
        <title>Draft genome sequence of Clostridium spiroforme (DSM 1552).</title>
        <authorList>
            <person name="Sudarsanam P."/>
            <person name="Ley R."/>
            <person name="Guruge J."/>
            <person name="Turnbaugh P.J."/>
            <person name="Mahowald M."/>
            <person name="Liep D."/>
            <person name="Gordon J."/>
        </authorList>
    </citation>
    <scope>NUCLEOTIDE SEQUENCE</scope>
    <source>
        <strain evidence="2">DSM 1552</strain>
    </source>
</reference>
<dbReference type="OrthoDB" id="1653543at2"/>
<organism evidence="2 3">
    <name type="scientific">Thomasclavelia spiroformis DSM 1552</name>
    <dbReference type="NCBI Taxonomy" id="428126"/>
    <lineage>
        <taxon>Bacteria</taxon>
        <taxon>Bacillati</taxon>
        <taxon>Bacillota</taxon>
        <taxon>Erysipelotrichia</taxon>
        <taxon>Erysipelotrichales</taxon>
        <taxon>Coprobacillaceae</taxon>
        <taxon>Thomasclavelia</taxon>
    </lineage>
</organism>
<reference evidence="2" key="1">
    <citation type="submission" date="2008-02" db="EMBL/GenBank/DDBJ databases">
        <authorList>
            <person name="Fulton L."/>
            <person name="Clifton S."/>
            <person name="Fulton B."/>
            <person name="Xu J."/>
            <person name="Minx P."/>
            <person name="Pepin K.H."/>
            <person name="Johnson M."/>
            <person name="Thiruvilangam P."/>
            <person name="Bhonagiri V."/>
            <person name="Nash W.E."/>
            <person name="Mardis E.R."/>
            <person name="Wilson R.K."/>
        </authorList>
    </citation>
    <scope>NUCLEOTIDE SEQUENCE [LARGE SCALE GENOMIC DNA]</scope>
    <source>
        <strain evidence="2">DSM 1552</strain>
    </source>
</reference>
<keyword evidence="3" id="KW-1185">Reference proteome</keyword>
<dbReference type="EMBL" id="ABIK02000005">
    <property type="protein sequence ID" value="EDS75602.1"/>
    <property type="molecule type" value="Genomic_DNA"/>
</dbReference>
<sequence>MNRYYSRKNYLNKKENLTEAEKNELSEVSRHYYVLKKFHWMLFSNNNKCIYDPNVEKKYNKVLQGYFNYYDIFDYMIRDDRELDLAYDLKYQLDVFYRDSSYDSAKKNIDELITLFKSSPIKEMKDFANTLTKWKREIVNSFIRADGKRISNGIIENRNKSIKLLKHSSNGYLNWHRFKNRVMYCLNDDATYHMYPIKNTDIK</sequence>
<gene>
    <name evidence="2" type="ORF">CLOSPI_00640</name>
</gene>
<comment type="caution">
    <text evidence="2">The sequence shown here is derived from an EMBL/GenBank/DDBJ whole genome shotgun (WGS) entry which is preliminary data.</text>
</comment>
<dbReference type="eggNOG" id="COG3464">
    <property type="taxonomic scope" value="Bacteria"/>
</dbReference>
<evidence type="ECO:0000259" key="1">
    <source>
        <dbReference type="Pfam" id="PF01610"/>
    </source>
</evidence>
<dbReference type="PANTHER" id="PTHR33498:SF1">
    <property type="entry name" value="TRANSPOSASE FOR INSERTION SEQUENCE ELEMENT IS1557"/>
    <property type="match status" value="1"/>
</dbReference>
<accession>B1C0B2</accession>
<dbReference type="Pfam" id="PF01610">
    <property type="entry name" value="DDE_Tnp_ISL3"/>
    <property type="match status" value="1"/>
</dbReference>
<dbReference type="GeneID" id="94016656"/>
<name>B1C0B2_9FIRM</name>
<dbReference type="PANTHER" id="PTHR33498">
    <property type="entry name" value="TRANSPOSASE FOR INSERTION SEQUENCE ELEMENT IS1557"/>
    <property type="match status" value="1"/>
</dbReference>
<dbReference type="HOGENOM" id="CLU_116626_0_0_9"/>
<evidence type="ECO:0000313" key="2">
    <source>
        <dbReference type="EMBL" id="EDS75602.1"/>
    </source>
</evidence>
<dbReference type="InterPro" id="IPR002560">
    <property type="entry name" value="Transposase_DDE"/>
</dbReference>
<dbReference type="AlphaFoldDB" id="B1C0B2"/>